<dbReference type="InterPro" id="IPR013024">
    <property type="entry name" value="GGCT-like"/>
</dbReference>
<dbReference type="InterPro" id="IPR036568">
    <property type="entry name" value="GGCT-like_sf"/>
</dbReference>
<organism evidence="2 3">
    <name type="scientific">Thalassococcus lentus</name>
    <dbReference type="NCBI Taxonomy" id="1210524"/>
    <lineage>
        <taxon>Bacteria</taxon>
        <taxon>Pseudomonadati</taxon>
        <taxon>Pseudomonadota</taxon>
        <taxon>Alphaproteobacteria</taxon>
        <taxon>Rhodobacterales</taxon>
        <taxon>Roseobacteraceae</taxon>
        <taxon>Thalassococcus</taxon>
    </lineage>
</organism>
<dbReference type="EMBL" id="JAQIOY010000001">
    <property type="protein sequence ID" value="MDA7423279.1"/>
    <property type="molecule type" value="Genomic_DNA"/>
</dbReference>
<dbReference type="Pfam" id="PF06094">
    <property type="entry name" value="GGACT"/>
    <property type="match status" value="1"/>
</dbReference>
<evidence type="ECO:0000313" key="3">
    <source>
        <dbReference type="Proteomes" id="UP001210720"/>
    </source>
</evidence>
<keyword evidence="3" id="KW-1185">Reference proteome</keyword>
<name>A0ABT4XMV8_9RHOB</name>
<proteinExistence type="predicted"/>
<dbReference type="SUPFAM" id="SSF110857">
    <property type="entry name" value="Gamma-glutamyl cyclotransferase-like"/>
    <property type="match status" value="1"/>
</dbReference>
<sequence>MKDAFFFGYGSLVNRLTHGFDPAHPATLSGWRRAWRATAERKVAYLTAIPDAGCTIKGLIAPVPGDSWAALDIREAAYNRHSVQSAVIHNADDAEQIAVYAIAPERILMPSPEHPVLLSYLDVVIQGYLAEFGKDGATHFFETTIGWEAPILDDRDSPRYPRAQRLTDAERSIVDTGLRNLGCMVLPD</sequence>
<dbReference type="Proteomes" id="UP001210720">
    <property type="component" value="Unassembled WGS sequence"/>
</dbReference>
<feature type="domain" description="Gamma-glutamylcyclotransferase AIG2-like" evidence="1">
    <location>
        <begin position="7"/>
        <end position="104"/>
    </location>
</feature>
<dbReference type="CDD" id="cd06661">
    <property type="entry name" value="GGCT_like"/>
    <property type="match status" value="1"/>
</dbReference>
<dbReference type="Gene3D" id="3.10.490.10">
    <property type="entry name" value="Gamma-glutamyl cyclotransferase-like"/>
    <property type="match status" value="1"/>
</dbReference>
<evidence type="ECO:0000313" key="2">
    <source>
        <dbReference type="EMBL" id="MDA7423279.1"/>
    </source>
</evidence>
<dbReference type="InterPro" id="IPR009288">
    <property type="entry name" value="AIG2-like_dom"/>
</dbReference>
<dbReference type="RefSeq" id="WP_271430643.1">
    <property type="nucleotide sequence ID" value="NZ_JAQIOY010000001.1"/>
</dbReference>
<reference evidence="2 3" key="1">
    <citation type="submission" date="2023-01" db="EMBL/GenBank/DDBJ databases">
        <title>Thalassococcus onchidii sp. nov., isolated from a marine invertebrate from the South China Sea.</title>
        <authorList>
            <person name="Xu S."/>
            <person name="Liu Z."/>
            <person name="Xu Y."/>
        </authorList>
    </citation>
    <scope>NUCLEOTIDE SEQUENCE [LARGE SCALE GENOMIC DNA]</scope>
    <source>
        <strain evidence="2 3">KCTC 32084</strain>
    </source>
</reference>
<comment type="caution">
    <text evidence="2">The sequence shown here is derived from an EMBL/GenBank/DDBJ whole genome shotgun (WGS) entry which is preliminary data.</text>
</comment>
<evidence type="ECO:0000259" key="1">
    <source>
        <dbReference type="Pfam" id="PF06094"/>
    </source>
</evidence>
<gene>
    <name evidence="2" type="ORF">PFY00_00945</name>
</gene>
<protein>
    <submittedName>
        <fullName evidence="2">Gamma-glutamylcyclotransferase</fullName>
    </submittedName>
</protein>
<accession>A0ABT4XMV8</accession>